<evidence type="ECO:0000256" key="2">
    <source>
        <dbReference type="ARBA" id="ARBA00022670"/>
    </source>
</evidence>
<gene>
    <name evidence="7" type="ORF">CASFOL_018263</name>
</gene>
<sequence length="265" mass="30401">MVAGRGGVGLGLEAIIGTMVYYLMDGHVEKLAEEIKKGAASVEGVEAKLWQSMGKPSDILAQLNEMAGYAPDEEIELYEEIKFEPPLMCEHIDKRFTFKSSQLEDGDIVCFQKSLSAEASQQLLHPDVPSFFEYRRNLQVIHFRSLDKLKENEFCLPLSKLDIYDEVVEKVAHQLGVDDPSKIRLTSHNTFHQKPKPQSVMQQIMKRPEYSLQKNYSYQFKKMTEKHGVDFFVKSADFDKNYPIRIGTFRLLIVTSFRVSRHEGT</sequence>
<keyword evidence="5" id="KW-0788">Thiol protease</keyword>
<name>A0ABD3D691_9LAMI</name>
<proteinExistence type="inferred from homology"/>
<comment type="caution">
    <text evidence="7">The sequence shown here is derived from an EMBL/GenBank/DDBJ whole genome shotgun (WGS) entry which is preliminary data.</text>
</comment>
<keyword evidence="4" id="KW-0378">Hydrolase</keyword>
<evidence type="ECO:0000256" key="4">
    <source>
        <dbReference type="ARBA" id="ARBA00022801"/>
    </source>
</evidence>
<organism evidence="7 8">
    <name type="scientific">Castilleja foliolosa</name>
    <dbReference type="NCBI Taxonomy" id="1961234"/>
    <lineage>
        <taxon>Eukaryota</taxon>
        <taxon>Viridiplantae</taxon>
        <taxon>Streptophyta</taxon>
        <taxon>Embryophyta</taxon>
        <taxon>Tracheophyta</taxon>
        <taxon>Spermatophyta</taxon>
        <taxon>Magnoliopsida</taxon>
        <taxon>eudicotyledons</taxon>
        <taxon>Gunneridae</taxon>
        <taxon>Pentapetalae</taxon>
        <taxon>asterids</taxon>
        <taxon>lamiids</taxon>
        <taxon>Lamiales</taxon>
        <taxon>Orobanchaceae</taxon>
        <taxon>Pedicularideae</taxon>
        <taxon>Castillejinae</taxon>
        <taxon>Castilleja</taxon>
    </lineage>
</organism>
<keyword evidence="8" id="KW-1185">Reference proteome</keyword>
<keyword evidence="2" id="KW-0645">Protease</keyword>
<dbReference type="EMBL" id="JAVIJP010000023">
    <property type="protein sequence ID" value="KAL3637815.1"/>
    <property type="molecule type" value="Genomic_DNA"/>
</dbReference>
<dbReference type="GO" id="GO:0005634">
    <property type="term" value="C:nucleus"/>
    <property type="evidence" value="ECO:0007669"/>
    <property type="project" value="UniProtKB-ARBA"/>
</dbReference>
<evidence type="ECO:0000313" key="8">
    <source>
        <dbReference type="Proteomes" id="UP001632038"/>
    </source>
</evidence>
<dbReference type="Gene3D" id="3.10.20.90">
    <property type="entry name" value="Phosphatidylinositol 3-kinase Catalytic Subunit, Chain A, domain 1"/>
    <property type="match status" value="2"/>
</dbReference>
<evidence type="ECO:0000313" key="7">
    <source>
        <dbReference type="EMBL" id="KAL3637815.1"/>
    </source>
</evidence>
<dbReference type="GO" id="GO:0008234">
    <property type="term" value="F:cysteine-type peptidase activity"/>
    <property type="evidence" value="ECO:0007669"/>
    <property type="project" value="UniProtKB-KW"/>
</dbReference>
<evidence type="ECO:0000256" key="5">
    <source>
        <dbReference type="ARBA" id="ARBA00022807"/>
    </source>
</evidence>
<dbReference type="FunFam" id="3.10.20.90:FF:000050">
    <property type="entry name" value="Ubiquitin carboxyl-terminal hydrolase 13"/>
    <property type="match status" value="1"/>
</dbReference>
<dbReference type="Proteomes" id="UP001632038">
    <property type="component" value="Unassembled WGS sequence"/>
</dbReference>
<evidence type="ECO:0000256" key="1">
    <source>
        <dbReference type="ARBA" id="ARBA00009085"/>
    </source>
</evidence>
<comment type="similarity">
    <text evidence="1">Belongs to the peptidase C19 family.</text>
</comment>
<evidence type="ECO:0000259" key="6">
    <source>
        <dbReference type="Pfam" id="PF12436"/>
    </source>
</evidence>
<dbReference type="Pfam" id="PF12436">
    <property type="entry name" value="USP7_ICP0_bdg"/>
    <property type="match status" value="1"/>
</dbReference>
<dbReference type="GO" id="GO:0006508">
    <property type="term" value="P:proteolysis"/>
    <property type="evidence" value="ECO:0007669"/>
    <property type="project" value="UniProtKB-KW"/>
</dbReference>
<dbReference type="InterPro" id="IPR024729">
    <property type="entry name" value="USP7_ICP0-binding_dom"/>
</dbReference>
<dbReference type="GO" id="GO:0101005">
    <property type="term" value="F:deubiquitinase activity"/>
    <property type="evidence" value="ECO:0007669"/>
    <property type="project" value="UniProtKB-ARBA"/>
</dbReference>
<protein>
    <recommendedName>
        <fullName evidence="6">Ubiquitin carboxyl-terminal hydrolase 7 ICP0-binding domain-containing protein</fullName>
    </recommendedName>
</protein>
<evidence type="ECO:0000256" key="3">
    <source>
        <dbReference type="ARBA" id="ARBA00022786"/>
    </source>
</evidence>
<dbReference type="AlphaFoldDB" id="A0ABD3D691"/>
<reference evidence="8" key="1">
    <citation type="journal article" date="2024" name="IScience">
        <title>Strigolactones Initiate the Formation of Haustorium-like Structures in Castilleja.</title>
        <authorList>
            <person name="Buerger M."/>
            <person name="Peterson D."/>
            <person name="Chory J."/>
        </authorList>
    </citation>
    <scope>NUCLEOTIDE SEQUENCE [LARGE SCALE GENOMIC DNA]</scope>
</reference>
<keyword evidence="3" id="KW-0833">Ubl conjugation pathway</keyword>
<feature type="domain" description="Ubiquitin carboxyl-terminal hydrolase 7 ICP0-binding" evidence="6">
    <location>
        <begin position="42"/>
        <end position="201"/>
    </location>
</feature>
<accession>A0ABD3D691</accession>